<dbReference type="PIRSF" id="PIRSF029904">
    <property type="entry name" value="UCP029904_pph"/>
    <property type="match status" value="1"/>
</dbReference>
<dbReference type="KEGG" id="vte:BHY08_06150"/>
<evidence type="ECO:0000313" key="2">
    <source>
        <dbReference type="EMBL" id="APB32238.1"/>
    </source>
</evidence>
<dbReference type="CDD" id="cd11531">
    <property type="entry name" value="NTP-PPase_BsYpjD"/>
    <property type="match status" value="1"/>
</dbReference>
<evidence type="ECO:0000313" key="3">
    <source>
        <dbReference type="Proteomes" id="UP000191200"/>
    </source>
</evidence>
<dbReference type="Pfam" id="PF03819">
    <property type="entry name" value="MazG"/>
    <property type="match status" value="1"/>
</dbReference>
<gene>
    <name evidence="2" type="ORF">BHY08_06150</name>
</gene>
<sequence length="115" mass="13433">MTQPKYLSDMQQEVDDYISQFKAGYFSPLAQLARLTEETGELAREINHYYGEKAKKTDEIPKTVEEELGDVLVVLLIMANSLDIDLTKVFEDNMKKFYARDSHRFERVDEEKSMD</sequence>
<reference evidence="2 3" key="1">
    <citation type="submission" date="2016-09" db="EMBL/GenBank/DDBJ databases">
        <title>Vagococcus teuberi sp. nov., isolated from the Malian artisanal sour milk fene.</title>
        <authorList>
            <person name="Wullschleger S."/>
            <person name="Seifert C."/>
            <person name="Baumgartner S."/>
            <person name="Lacroix C."/>
            <person name="Bonfoh B."/>
            <person name="Stevens M.J."/>
            <person name="Meile L."/>
        </authorList>
    </citation>
    <scope>NUCLEOTIDE SEQUENCE [LARGE SCALE GENOMIC DNA]</scope>
    <source>
        <strain evidence="2 3">DSM 21459</strain>
    </source>
</reference>
<dbReference type="InterPro" id="IPR047046">
    <property type="entry name" value="YpjD/YvdC"/>
</dbReference>
<proteinExistence type="predicted"/>
<accession>A0A1J0A8I9</accession>
<dbReference type="InterPro" id="IPR004518">
    <property type="entry name" value="MazG-like_dom"/>
</dbReference>
<keyword evidence="3" id="KW-1185">Reference proteome</keyword>
<dbReference type="AlphaFoldDB" id="A0A1J0A8I9"/>
<keyword evidence="2" id="KW-0378">Hydrolase</keyword>
<dbReference type="OrthoDB" id="9807397at2"/>
<dbReference type="RefSeq" id="WP_071457848.1">
    <property type="nucleotide sequence ID" value="NZ_CABJEN010000001.1"/>
</dbReference>
<dbReference type="STRING" id="519472.BHY08_06150"/>
<protein>
    <submittedName>
        <fullName evidence="2">Nucleotide pyrophosphohydrolase</fullName>
    </submittedName>
</protein>
<dbReference type="SUPFAM" id="SSF101386">
    <property type="entry name" value="all-alpha NTP pyrophosphatases"/>
    <property type="match status" value="1"/>
</dbReference>
<dbReference type="PANTHER" id="PTHR42692">
    <property type="entry name" value="NUCLEOTIDE PYROPHOSPHOHYDROLASE"/>
    <property type="match status" value="1"/>
</dbReference>
<feature type="domain" description="NTP pyrophosphohydrolase MazG-like" evidence="1">
    <location>
        <begin position="27"/>
        <end position="105"/>
    </location>
</feature>
<dbReference type="Proteomes" id="UP000191200">
    <property type="component" value="Chromosome"/>
</dbReference>
<evidence type="ECO:0000259" key="1">
    <source>
        <dbReference type="Pfam" id="PF03819"/>
    </source>
</evidence>
<dbReference type="PANTHER" id="PTHR42692:SF1">
    <property type="entry name" value="NUCLEOTIDE PYROPHOSPHOHYDROLASE"/>
    <property type="match status" value="1"/>
</dbReference>
<name>A0A1J0A8I9_9ENTE</name>
<organism evidence="2 3">
    <name type="scientific">Vagococcus teuberi</name>
    <dbReference type="NCBI Taxonomy" id="519472"/>
    <lineage>
        <taxon>Bacteria</taxon>
        <taxon>Bacillati</taxon>
        <taxon>Bacillota</taxon>
        <taxon>Bacilli</taxon>
        <taxon>Lactobacillales</taxon>
        <taxon>Enterococcaceae</taxon>
        <taxon>Vagococcus</taxon>
    </lineage>
</organism>
<dbReference type="InterPro" id="IPR012359">
    <property type="entry name" value="MazG-related_YpjD"/>
</dbReference>
<dbReference type="EMBL" id="CP017267">
    <property type="protein sequence ID" value="APB32238.1"/>
    <property type="molecule type" value="Genomic_DNA"/>
</dbReference>
<dbReference type="GO" id="GO:0016787">
    <property type="term" value="F:hydrolase activity"/>
    <property type="evidence" value="ECO:0007669"/>
    <property type="project" value="UniProtKB-KW"/>
</dbReference>
<dbReference type="Gene3D" id="1.10.287.1080">
    <property type="entry name" value="MazG-like"/>
    <property type="match status" value="1"/>
</dbReference>